<feature type="region of interest" description="Disordered" evidence="1">
    <location>
        <begin position="1"/>
        <end position="66"/>
    </location>
</feature>
<feature type="region of interest" description="Disordered" evidence="1">
    <location>
        <begin position="119"/>
        <end position="160"/>
    </location>
</feature>
<organism evidence="3">
    <name type="scientific">Amphimedon queenslandica</name>
    <name type="common">Sponge</name>
    <dbReference type="NCBI Taxonomy" id="400682"/>
    <lineage>
        <taxon>Eukaryota</taxon>
        <taxon>Metazoa</taxon>
        <taxon>Porifera</taxon>
        <taxon>Demospongiae</taxon>
        <taxon>Heteroscleromorpha</taxon>
        <taxon>Haplosclerida</taxon>
        <taxon>Niphatidae</taxon>
        <taxon>Amphimedon</taxon>
    </lineage>
</organism>
<dbReference type="SUPFAM" id="SSF54106">
    <property type="entry name" value="LysM domain"/>
    <property type="match status" value="1"/>
</dbReference>
<dbReference type="InterPro" id="IPR036779">
    <property type="entry name" value="LysM_dom_sf"/>
</dbReference>
<dbReference type="Pfam" id="PF01476">
    <property type="entry name" value="LysM"/>
    <property type="match status" value="1"/>
</dbReference>
<dbReference type="InParanoid" id="A0A1X7U8A4"/>
<dbReference type="PROSITE" id="PS51782">
    <property type="entry name" value="LYSM"/>
    <property type="match status" value="1"/>
</dbReference>
<feature type="compositionally biased region" description="Basic residues" evidence="1">
    <location>
        <begin position="53"/>
        <end position="66"/>
    </location>
</feature>
<dbReference type="PANTHER" id="PTHR20932:SF8">
    <property type="entry name" value="LD22649P"/>
    <property type="match status" value="1"/>
</dbReference>
<dbReference type="CDD" id="cd00118">
    <property type="entry name" value="LysM"/>
    <property type="match status" value="1"/>
</dbReference>
<sequence length="255" mass="28353">MAAYANGIEITQETISPASSPPSTVKRPSGKGEKKEAMSSKGDSHSSLVHQSQKGRHYGTVGKGRHRENGHLIHNITASDTLQGIALKYGVTIADIQRSNLLLGNESIHRYKILKIPLSVSSSPQPSPSLDHRKTETRTSSSQLVSSMEEEEEEVKRKPSSLVAGERDIMSLLNAVDQQLLVSKSFADKLAEKNQSIALPPDAYNRDRVTDRSSDIEDDDSFSDKFKRVFAKTYKWSPTRDTEVREKVEDELFEL</sequence>
<dbReference type="OrthoDB" id="2107166at2759"/>
<accession>A0A1X7U8A4</accession>
<dbReference type="PANTHER" id="PTHR20932">
    <property type="entry name" value="LYSM AND PUTATIVE PEPTIDOGLYCAN-BINDING DOMAIN-CONTAINING PROTEIN"/>
    <property type="match status" value="1"/>
</dbReference>
<feature type="compositionally biased region" description="Basic and acidic residues" evidence="1">
    <location>
        <begin position="30"/>
        <end position="44"/>
    </location>
</feature>
<evidence type="ECO:0000256" key="1">
    <source>
        <dbReference type="SAM" id="MobiDB-lite"/>
    </source>
</evidence>
<dbReference type="Gene3D" id="3.10.350.10">
    <property type="entry name" value="LysM domain"/>
    <property type="match status" value="1"/>
</dbReference>
<dbReference type="InterPro" id="IPR045030">
    <property type="entry name" value="LYSM1-4"/>
</dbReference>
<protein>
    <recommendedName>
        <fullName evidence="2">LysM domain-containing protein</fullName>
    </recommendedName>
</protein>
<proteinExistence type="predicted"/>
<dbReference type="FunCoup" id="A0A1X7U8A4">
    <property type="interactions" value="82"/>
</dbReference>
<evidence type="ECO:0000259" key="2">
    <source>
        <dbReference type="PROSITE" id="PS51782"/>
    </source>
</evidence>
<dbReference type="AlphaFoldDB" id="A0A1X7U8A4"/>
<dbReference type="InterPro" id="IPR018392">
    <property type="entry name" value="LysM"/>
</dbReference>
<dbReference type="EnsemblMetazoa" id="Aqu2.1.23681_001">
    <property type="protein sequence ID" value="Aqu2.1.23681_001"/>
    <property type="gene ID" value="Aqu2.1.23681"/>
</dbReference>
<feature type="domain" description="LysM" evidence="2">
    <location>
        <begin position="72"/>
        <end position="116"/>
    </location>
</feature>
<feature type="compositionally biased region" description="Polar residues" evidence="1">
    <location>
        <begin position="9"/>
        <end position="23"/>
    </location>
</feature>
<name>A0A1X7U8A4_AMPQE</name>
<evidence type="ECO:0000313" key="3">
    <source>
        <dbReference type="EnsemblMetazoa" id="Aqu2.1.23681_001"/>
    </source>
</evidence>
<reference evidence="3" key="1">
    <citation type="submission" date="2017-05" db="UniProtKB">
        <authorList>
            <consortium name="EnsemblMetazoa"/>
        </authorList>
    </citation>
    <scope>IDENTIFICATION</scope>
</reference>